<organism evidence="2 3">
    <name type="scientific">Arachis hypogaea</name>
    <name type="common">Peanut</name>
    <dbReference type="NCBI Taxonomy" id="3818"/>
    <lineage>
        <taxon>Eukaryota</taxon>
        <taxon>Viridiplantae</taxon>
        <taxon>Streptophyta</taxon>
        <taxon>Embryophyta</taxon>
        <taxon>Tracheophyta</taxon>
        <taxon>Spermatophyta</taxon>
        <taxon>Magnoliopsida</taxon>
        <taxon>eudicotyledons</taxon>
        <taxon>Gunneridae</taxon>
        <taxon>Pentapetalae</taxon>
        <taxon>rosids</taxon>
        <taxon>fabids</taxon>
        <taxon>Fabales</taxon>
        <taxon>Fabaceae</taxon>
        <taxon>Papilionoideae</taxon>
        <taxon>50 kb inversion clade</taxon>
        <taxon>dalbergioids sensu lato</taxon>
        <taxon>Dalbergieae</taxon>
        <taxon>Pterocarpus clade</taxon>
        <taxon>Arachis</taxon>
    </lineage>
</organism>
<sequence>MNADVREMMNYFMRMKDINPNFFYTLNLDEEYKFRSAIWVDARCMVSYEYYRHVVSFDSTYNTNRTSLVQFVHEYDNVLGIKEYRELEDDVEDSKGVIPCATSSPMERQFQQDYITNMFRDVQIEFVKKVDYRVSIVAKEGQLV</sequence>
<name>A0A445BIG2_ARAHY</name>
<gene>
    <name evidence="2" type="ORF">Ahy_A09g043491</name>
</gene>
<comment type="function">
    <text evidence="1">Putative transcription activator involved in regulating light control of development.</text>
</comment>
<reference evidence="2 3" key="1">
    <citation type="submission" date="2019-01" db="EMBL/GenBank/DDBJ databases">
        <title>Sequencing of cultivated peanut Arachis hypogaea provides insights into genome evolution and oil improvement.</title>
        <authorList>
            <person name="Chen X."/>
        </authorList>
    </citation>
    <scope>NUCLEOTIDE SEQUENCE [LARGE SCALE GENOMIC DNA]</scope>
    <source>
        <strain evidence="3">cv. Fuhuasheng</strain>
        <tissue evidence="2">Leaves</tissue>
    </source>
</reference>
<dbReference type="Proteomes" id="UP000289738">
    <property type="component" value="Chromosome A09"/>
</dbReference>
<keyword evidence="1" id="KW-0862">Zinc</keyword>
<keyword evidence="1" id="KW-0479">Metal-binding</keyword>
<comment type="caution">
    <text evidence="2">The sequence shown here is derived from an EMBL/GenBank/DDBJ whole genome shotgun (WGS) entry which is preliminary data.</text>
</comment>
<evidence type="ECO:0000256" key="1">
    <source>
        <dbReference type="RuleBase" id="RU367018"/>
    </source>
</evidence>
<dbReference type="PANTHER" id="PTHR31669:SF283">
    <property type="entry name" value="PROTEIN FAR1-RELATED SEQUENCE"/>
    <property type="match status" value="1"/>
</dbReference>
<evidence type="ECO:0000313" key="3">
    <source>
        <dbReference type="Proteomes" id="UP000289738"/>
    </source>
</evidence>
<dbReference type="InterPro" id="IPR031052">
    <property type="entry name" value="FHY3/FAR1"/>
</dbReference>
<keyword evidence="3" id="KW-1185">Reference proteome</keyword>
<dbReference type="GO" id="GO:0008270">
    <property type="term" value="F:zinc ion binding"/>
    <property type="evidence" value="ECO:0007669"/>
    <property type="project" value="UniProtKB-UniRule"/>
</dbReference>
<keyword evidence="1" id="KW-0539">Nucleus</keyword>
<dbReference type="GO" id="GO:0006355">
    <property type="term" value="P:regulation of DNA-templated transcription"/>
    <property type="evidence" value="ECO:0007669"/>
    <property type="project" value="UniProtKB-UniRule"/>
</dbReference>
<protein>
    <recommendedName>
        <fullName evidence="1">Protein FAR1-RELATED SEQUENCE</fullName>
    </recommendedName>
</protein>
<evidence type="ECO:0000313" key="2">
    <source>
        <dbReference type="EMBL" id="RYR38450.1"/>
    </source>
</evidence>
<keyword evidence="1" id="KW-0863">Zinc-finger</keyword>
<dbReference type="EMBL" id="SDMP01000009">
    <property type="protein sequence ID" value="RYR38450.1"/>
    <property type="molecule type" value="Genomic_DNA"/>
</dbReference>
<comment type="subcellular location">
    <subcellularLocation>
        <location evidence="1">Nucleus</location>
    </subcellularLocation>
</comment>
<comment type="similarity">
    <text evidence="1">Belongs to the FHY3/FAR1 family.</text>
</comment>
<dbReference type="GO" id="GO:0005634">
    <property type="term" value="C:nucleus"/>
    <property type="evidence" value="ECO:0007669"/>
    <property type="project" value="UniProtKB-SubCell"/>
</dbReference>
<dbReference type="AlphaFoldDB" id="A0A445BIG2"/>
<accession>A0A445BIG2</accession>
<dbReference type="PANTHER" id="PTHR31669">
    <property type="entry name" value="PROTEIN FAR1-RELATED SEQUENCE 10-RELATED"/>
    <property type="match status" value="1"/>
</dbReference>
<proteinExistence type="inferred from homology"/>